<comment type="subcellular location">
    <subcellularLocation>
        <location evidence="1">Membrane</location>
    </subcellularLocation>
</comment>
<name>A0ABX1SHY4_9PSEU</name>
<dbReference type="SUPFAM" id="SSF55008">
    <property type="entry name" value="HMA, heavy metal-associated domain"/>
    <property type="match status" value="1"/>
</dbReference>
<reference evidence="6 7" key="1">
    <citation type="submission" date="2020-04" db="EMBL/GenBank/DDBJ databases">
        <authorList>
            <person name="Klaysubun C."/>
            <person name="Duangmal K."/>
            <person name="Lipun K."/>
        </authorList>
    </citation>
    <scope>NUCLEOTIDE SEQUENCE [LARGE SCALE GENOMIC DNA]</scope>
    <source>
        <strain evidence="6 7">K10HN5</strain>
    </source>
</reference>
<evidence type="ECO:0000256" key="1">
    <source>
        <dbReference type="ARBA" id="ARBA00004370"/>
    </source>
</evidence>
<gene>
    <name evidence="6" type="ORF">HF526_28455</name>
</gene>
<proteinExistence type="predicted"/>
<dbReference type="InterPro" id="IPR023214">
    <property type="entry name" value="HAD_sf"/>
</dbReference>
<dbReference type="Gene3D" id="3.40.50.1000">
    <property type="entry name" value="HAD superfamily/HAD-like"/>
    <property type="match status" value="1"/>
</dbReference>
<dbReference type="InterPro" id="IPR001757">
    <property type="entry name" value="P_typ_ATPase"/>
</dbReference>
<evidence type="ECO:0000256" key="2">
    <source>
        <dbReference type="ARBA" id="ARBA00022692"/>
    </source>
</evidence>
<dbReference type="EMBL" id="JAAXLA010000077">
    <property type="protein sequence ID" value="NMI01201.1"/>
    <property type="molecule type" value="Genomic_DNA"/>
</dbReference>
<dbReference type="InterPro" id="IPR036163">
    <property type="entry name" value="HMA_dom_sf"/>
</dbReference>
<sequence>MSTTPPQDMQVVELAISGVTCAACAARVERPPGRQRRRQLPVATGGVVRGVCALADTVRPEAADAVRELRRRGLRTVLLTGDTAGTARGVAAVVGVDDVIAGVLPGEKAAVVAAMQAEGRSVAVVGDGVNDAPALARADLGLAACGLLNPLIASAAMVLSSLLVVSNSMRLNRFEFAQVPAIRSGRQLFTRFHRFAE</sequence>
<dbReference type="Proteomes" id="UP000820669">
    <property type="component" value="Unassembled WGS sequence"/>
</dbReference>
<dbReference type="InterPro" id="IPR036412">
    <property type="entry name" value="HAD-like_sf"/>
</dbReference>
<dbReference type="RefSeq" id="WP_169384662.1">
    <property type="nucleotide sequence ID" value="NZ_JAAXLA010000077.1"/>
</dbReference>
<comment type="caution">
    <text evidence="6">The sequence shown here is derived from an EMBL/GenBank/DDBJ whole genome shotgun (WGS) entry which is preliminary data.</text>
</comment>
<keyword evidence="2" id="KW-0812">Transmembrane</keyword>
<evidence type="ECO:0000256" key="5">
    <source>
        <dbReference type="ARBA" id="ARBA00023136"/>
    </source>
</evidence>
<evidence type="ECO:0000256" key="4">
    <source>
        <dbReference type="ARBA" id="ARBA00022989"/>
    </source>
</evidence>
<accession>A0ABX1SHY4</accession>
<keyword evidence="7" id="KW-1185">Reference proteome</keyword>
<keyword evidence="3" id="KW-1278">Translocase</keyword>
<dbReference type="PANTHER" id="PTHR43520">
    <property type="entry name" value="ATP7, ISOFORM B"/>
    <property type="match status" value="1"/>
</dbReference>
<dbReference type="NCBIfam" id="TIGR01494">
    <property type="entry name" value="ATPase_P-type"/>
    <property type="match status" value="1"/>
</dbReference>
<keyword evidence="4" id="KW-1133">Transmembrane helix</keyword>
<keyword evidence="5" id="KW-0472">Membrane</keyword>
<dbReference type="PANTHER" id="PTHR43520:SF8">
    <property type="entry name" value="P-TYPE CU(+) TRANSPORTER"/>
    <property type="match status" value="1"/>
</dbReference>
<evidence type="ECO:0000313" key="7">
    <source>
        <dbReference type="Proteomes" id="UP000820669"/>
    </source>
</evidence>
<dbReference type="PRINTS" id="PR00119">
    <property type="entry name" value="CATATPASE"/>
</dbReference>
<dbReference type="SUPFAM" id="SSF56784">
    <property type="entry name" value="HAD-like"/>
    <property type="match status" value="1"/>
</dbReference>
<protein>
    <submittedName>
        <fullName evidence="6">HAD-IC family P-type ATPase</fullName>
    </submittedName>
</protein>
<organism evidence="6 7">
    <name type="scientific">Pseudonocardia acidicola</name>
    <dbReference type="NCBI Taxonomy" id="2724939"/>
    <lineage>
        <taxon>Bacteria</taxon>
        <taxon>Bacillati</taxon>
        <taxon>Actinomycetota</taxon>
        <taxon>Actinomycetes</taxon>
        <taxon>Pseudonocardiales</taxon>
        <taxon>Pseudonocardiaceae</taxon>
        <taxon>Pseudonocardia</taxon>
    </lineage>
</organism>
<dbReference type="InterPro" id="IPR023299">
    <property type="entry name" value="ATPase_P-typ_cyto_dom_N"/>
</dbReference>
<evidence type="ECO:0000256" key="3">
    <source>
        <dbReference type="ARBA" id="ARBA00022967"/>
    </source>
</evidence>
<dbReference type="Gene3D" id="3.40.1110.10">
    <property type="entry name" value="Calcium-transporting ATPase, cytoplasmic domain N"/>
    <property type="match status" value="1"/>
</dbReference>
<evidence type="ECO:0000313" key="6">
    <source>
        <dbReference type="EMBL" id="NMI01201.1"/>
    </source>
</evidence>
<dbReference type="Pfam" id="PF00702">
    <property type="entry name" value="Hydrolase"/>
    <property type="match status" value="1"/>
</dbReference>